<protein>
    <submittedName>
        <fullName evidence="7">Serine protease</fullName>
    </submittedName>
</protein>
<dbReference type="SUPFAM" id="SSF50494">
    <property type="entry name" value="Trypsin-like serine proteases"/>
    <property type="match status" value="1"/>
</dbReference>
<dbReference type="PANTHER" id="PTHR24276">
    <property type="entry name" value="POLYSERASE-RELATED"/>
    <property type="match status" value="1"/>
</dbReference>
<gene>
    <name evidence="7" type="ORF">ACFOOG_15005</name>
</gene>
<feature type="signal peptide" evidence="5">
    <location>
        <begin position="1"/>
        <end position="20"/>
    </location>
</feature>
<dbReference type="SMART" id="SM00020">
    <property type="entry name" value="Tryp_SPc"/>
    <property type="match status" value="1"/>
</dbReference>
<reference evidence="8" key="1">
    <citation type="journal article" date="2019" name="Int. J. Syst. Evol. Microbiol.">
        <title>The Global Catalogue of Microorganisms (GCM) 10K type strain sequencing project: providing services to taxonomists for standard genome sequencing and annotation.</title>
        <authorList>
            <consortium name="The Broad Institute Genomics Platform"/>
            <consortium name="The Broad Institute Genome Sequencing Center for Infectious Disease"/>
            <person name="Wu L."/>
            <person name="Ma J."/>
        </authorList>
    </citation>
    <scope>NUCLEOTIDE SEQUENCE [LARGE SCALE GENOMIC DNA]</scope>
    <source>
        <strain evidence="8">IBRC 10765</strain>
    </source>
</reference>
<evidence type="ECO:0000259" key="6">
    <source>
        <dbReference type="PROSITE" id="PS50240"/>
    </source>
</evidence>
<organism evidence="7 8">
    <name type="scientific">Saccharospirillum mangrovi</name>
    <dbReference type="NCBI Taxonomy" id="2161747"/>
    <lineage>
        <taxon>Bacteria</taxon>
        <taxon>Pseudomonadati</taxon>
        <taxon>Pseudomonadota</taxon>
        <taxon>Gammaproteobacteria</taxon>
        <taxon>Oceanospirillales</taxon>
        <taxon>Saccharospirillaceae</taxon>
        <taxon>Saccharospirillum</taxon>
    </lineage>
</organism>
<evidence type="ECO:0000313" key="7">
    <source>
        <dbReference type="EMBL" id="MFC3854150.1"/>
    </source>
</evidence>
<dbReference type="PROSITE" id="PS50240">
    <property type="entry name" value="TRYPSIN_DOM"/>
    <property type="match status" value="1"/>
</dbReference>
<dbReference type="InterPro" id="IPR033116">
    <property type="entry name" value="TRYPSIN_SER"/>
</dbReference>
<proteinExistence type="inferred from homology"/>
<dbReference type="GO" id="GO:0006508">
    <property type="term" value="P:proteolysis"/>
    <property type="evidence" value="ECO:0007669"/>
    <property type="project" value="UniProtKB-KW"/>
</dbReference>
<dbReference type="EMBL" id="JBHRYR010000005">
    <property type="protein sequence ID" value="MFC3854150.1"/>
    <property type="molecule type" value="Genomic_DNA"/>
</dbReference>
<keyword evidence="3" id="KW-0378">Hydrolase</keyword>
<keyword evidence="5" id="KW-0732">Signal</keyword>
<dbReference type="PRINTS" id="PR00722">
    <property type="entry name" value="CHYMOTRYPSIN"/>
</dbReference>
<keyword evidence="4" id="KW-0472">Membrane</keyword>
<dbReference type="CDD" id="cd00190">
    <property type="entry name" value="Tryp_SPc"/>
    <property type="match status" value="1"/>
</dbReference>
<keyword evidence="4" id="KW-1133">Transmembrane helix</keyword>
<feature type="chain" id="PRO_5046831074" evidence="5">
    <location>
        <begin position="21"/>
        <end position="317"/>
    </location>
</feature>
<sequence length="317" mass="33838">MQQWIRFIILSIFLSGSAAAFSLEPRIVGGDEVAGSSEEDAFSYTVGVFSSGGVCGGSYIGNRMILTAAHCVEDSTSVTVRFSETGSMFVTAGDSVFYANDTVVIKVSDWYIHPDYRASSYDNDVAVLVLSENPPGFARSIALASKPQTDSIISNRLTMTAYGWGLTREDGDLADELQFVELGADSMEYCRSRYGESTITNKMICAGGSSLLDQGQDTCQGDSGGPLVYVEGGTPYIVGITSFGSGCAELGIPGVYARVSAFIDWINAMTPSSVPVYQQVVGPRSGEPFHGAMGPGWLVVLLALFFWGRRVRSGSLQ</sequence>
<dbReference type="PROSITE" id="PS00134">
    <property type="entry name" value="TRYPSIN_HIS"/>
    <property type="match status" value="1"/>
</dbReference>
<dbReference type="InterPro" id="IPR009003">
    <property type="entry name" value="Peptidase_S1_PA"/>
</dbReference>
<feature type="transmembrane region" description="Helical" evidence="4">
    <location>
        <begin position="289"/>
        <end position="307"/>
    </location>
</feature>
<comment type="similarity">
    <text evidence="1">Belongs to the peptidase S1 family.</text>
</comment>
<evidence type="ECO:0000256" key="4">
    <source>
        <dbReference type="SAM" id="Phobius"/>
    </source>
</evidence>
<evidence type="ECO:0000256" key="2">
    <source>
        <dbReference type="ARBA" id="ARBA00023157"/>
    </source>
</evidence>
<keyword evidence="4" id="KW-0812">Transmembrane</keyword>
<evidence type="ECO:0000313" key="8">
    <source>
        <dbReference type="Proteomes" id="UP001595617"/>
    </source>
</evidence>
<keyword evidence="2" id="KW-1015">Disulfide bond</keyword>
<comment type="caution">
    <text evidence="7">The sequence shown here is derived from an EMBL/GenBank/DDBJ whole genome shotgun (WGS) entry which is preliminary data.</text>
</comment>
<keyword evidence="3 7" id="KW-0645">Protease</keyword>
<dbReference type="InterPro" id="IPR001254">
    <property type="entry name" value="Trypsin_dom"/>
</dbReference>
<dbReference type="InterPro" id="IPR018114">
    <property type="entry name" value="TRYPSIN_HIS"/>
</dbReference>
<name>A0ABV8A0U2_9GAMM</name>
<evidence type="ECO:0000256" key="3">
    <source>
        <dbReference type="RuleBase" id="RU363034"/>
    </source>
</evidence>
<dbReference type="Gene3D" id="2.40.10.10">
    <property type="entry name" value="Trypsin-like serine proteases"/>
    <property type="match status" value="1"/>
</dbReference>
<dbReference type="RefSeq" id="WP_380698151.1">
    <property type="nucleotide sequence ID" value="NZ_JBHRYR010000005.1"/>
</dbReference>
<dbReference type="PROSITE" id="PS00135">
    <property type="entry name" value="TRYPSIN_SER"/>
    <property type="match status" value="1"/>
</dbReference>
<dbReference type="InterPro" id="IPR043504">
    <property type="entry name" value="Peptidase_S1_PA_chymotrypsin"/>
</dbReference>
<keyword evidence="8" id="KW-1185">Reference proteome</keyword>
<dbReference type="InterPro" id="IPR050430">
    <property type="entry name" value="Peptidase_S1"/>
</dbReference>
<feature type="domain" description="Peptidase S1" evidence="6">
    <location>
        <begin position="27"/>
        <end position="271"/>
    </location>
</feature>
<keyword evidence="3" id="KW-0720">Serine protease</keyword>
<dbReference type="PANTHER" id="PTHR24276:SF91">
    <property type="entry name" value="AT26814P-RELATED"/>
    <property type="match status" value="1"/>
</dbReference>
<dbReference type="Proteomes" id="UP001595617">
    <property type="component" value="Unassembled WGS sequence"/>
</dbReference>
<dbReference type="InterPro" id="IPR001314">
    <property type="entry name" value="Peptidase_S1A"/>
</dbReference>
<dbReference type="GO" id="GO:0008233">
    <property type="term" value="F:peptidase activity"/>
    <property type="evidence" value="ECO:0007669"/>
    <property type="project" value="UniProtKB-KW"/>
</dbReference>
<evidence type="ECO:0000256" key="5">
    <source>
        <dbReference type="SAM" id="SignalP"/>
    </source>
</evidence>
<dbReference type="Pfam" id="PF00089">
    <property type="entry name" value="Trypsin"/>
    <property type="match status" value="1"/>
</dbReference>
<evidence type="ECO:0000256" key="1">
    <source>
        <dbReference type="ARBA" id="ARBA00007664"/>
    </source>
</evidence>
<accession>A0ABV8A0U2</accession>